<evidence type="ECO:0000313" key="2">
    <source>
        <dbReference type="EMBL" id="GCE21574.1"/>
    </source>
</evidence>
<feature type="transmembrane region" description="Helical" evidence="1">
    <location>
        <begin position="89"/>
        <end position="114"/>
    </location>
</feature>
<keyword evidence="3" id="KW-1185">Reference proteome</keyword>
<gene>
    <name evidence="2" type="ORF">KDK_53740</name>
</gene>
<protein>
    <submittedName>
        <fullName evidence="2">Uncharacterized protein</fullName>
    </submittedName>
</protein>
<comment type="caution">
    <text evidence="2">The sequence shown here is derived from an EMBL/GenBank/DDBJ whole genome shotgun (WGS) entry which is preliminary data.</text>
</comment>
<keyword evidence="1" id="KW-1133">Transmembrane helix</keyword>
<evidence type="ECO:0000313" key="3">
    <source>
        <dbReference type="Proteomes" id="UP000287188"/>
    </source>
</evidence>
<dbReference type="AlphaFoldDB" id="A0A402AR41"/>
<keyword evidence="1" id="KW-0472">Membrane</keyword>
<feature type="transmembrane region" description="Helical" evidence="1">
    <location>
        <begin position="55"/>
        <end position="77"/>
    </location>
</feature>
<organism evidence="2 3">
    <name type="scientific">Dictyobacter kobayashii</name>
    <dbReference type="NCBI Taxonomy" id="2014872"/>
    <lineage>
        <taxon>Bacteria</taxon>
        <taxon>Bacillati</taxon>
        <taxon>Chloroflexota</taxon>
        <taxon>Ktedonobacteria</taxon>
        <taxon>Ktedonobacterales</taxon>
        <taxon>Dictyobacteraceae</taxon>
        <taxon>Dictyobacter</taxon>
    </lineage>
</organism>
<name>A0A402AR41_9CHLR</name>
<dbReference type="EMBL" id="BIFS01000001">
    <property type="protein sequence ID" value="GCE21574.1"/>
    <property type="molecule type" value="Genomic_DNA"/>
</dbReference>
<dbReference type="RefSeq" id="WP_126553318.1">
    <property type="nucleotide sequence ID" value="NZ_BIFS01000001.1"/>
</dbReference>
<reference evidence="3" key="1">
    <citation type="submission" date="2018-12" db="EMBL/GenBank/DDBJ databases">
        <title>Tengunoibacter tsumagoiensis gen. nov., sp. nov., Dictyobacter kobayashii sp. nov., D. alpinus sp. nov., and D. joshuensis sp. nov. and description of Dictyobacteraceae fam. nov. within the order Ktedonobacterales isolated from Tengu-no-mugimeshi.</title>
        <authorList>
            <person name="Wang C.M."/>
            <person name="Zheng Y."/>
            <person name="Sakai Y."/>
            <person name="Toyoda A."/>
            <person name="Minakuchi Y."/>
            <person name="Abe K."/>
            <person name="Yokota A."/>
            <person name="Yabe S."/>
        </authorList>
    </citation>
    <scope>NUCLEOTIDE SEQUENCE [LARGE SCALE GENOMIC DNA]</scope>
    <source>
        <strain evidence="3">Uno11</strain>
    </source>
</reference>
<evidence type="ECO:0000256" key="1">
    <source>
        <dbReference type="SAM" id="Phobius"/>
    </source>
</evidence>
<sequence>MMSKAPTYEAGIVGLATLSLLLDVVAGTIFFTSTIPATAAYINTLAFGHIRLWNILYPIFFVAPLGAILLSTLALFWNRHIHSAAGKAIAITALAFGLLFCCLGICMAVIMQAWGASH</sequence>
<dbReference type="Proteomes" id="UP000287188">
    <property type="component" value="Unassembled WGS sequence"/>
</dbReference>
<proteinExistence type="predicted"/>
<accession>A0A402AR41</accession>
<keyword evidence="1" id="KW-0812">Transmembrane</keyword>